<dbReference type="PANTHER" id="PTHR34136">
    <property type="match status" value="1"/>
</dbReference>
<dbReference type="EMBL" id="RCCE01000010">
    <property type="protein sequence ID" value="RLJ36206.1"/>
    <property type="molecule type" value="Genomic_DNA"/>
</dbReference>
<evidence type="ECO:0000313" key="3">
    <source>
        <dbReference type="EMBL" id="RLJ36206.1"/>
    </source>
</evidence>
<gene>
    <name evidence="3" type="ORF">BCF46_3896</name>
</gene>
<dbReference type="AlphaFoldDB" id="A0A497VAF4"/>
<accession>A0A497VAF4</accession>
<organism evidence="3 4">
    <name type="scientific">Litoreibacter meonggei</name>
    <dbReference type="NCBI Taxonomy" id="1049199"/>
    <lineage>
        <taxon>Bacteria</taxon>
        <taxon>Pseudomonadati</taxon>
        <taxon>Pseudomonadota</taxon>
        <taxon>Alphaproteobacteria</taxon>
        <taxon>Rhodobacterales</taxon>
        <taxon>Roseobacteraceae</taxon>
        <taxon>Litoreibacter</taxon>
    </lineage>
</organism>
<dbReference type="CDD" id="cd06533">
    <property type="entry name" value="Glyco_transf_WecG_TagA"/>
    <property type="match status" value="1"/>
</dbReference>
<evidence type="ECO:0000256" key="1">
    <source>
        <dbReference type="ARBA" id="ARBA00022676"/>
    </source>
</evidence>
<protein>
    <submittedName>
        <fullName evidence="3">Exopolysaccharide biosynthesis WecB/TagA/CpsF family protein</fullName>
    </submittedName>
</protein>
<dbReference type="InterPro" id="IPR004629">
    <property type="entry name" value="WecG_TagA_CpsF"/>
</dbReference>
<dbReference type="Proteomes" id="UP000269157">
    <property type="component" value="Unassembled WGS sequence"/>
</dbReference>
<comment type="caution">
    <text evidence="3">The sequence shown here is derived from an EMBL/GenBank/DDBJ whole genome shotgun (WGS) entry which is preliminary data.</text>
</comment>
<dbReference type="GO" id="GO:0016758">
    <property type="term" value="F:hexosyltransferase activity"/>
    <property type="evidence" value="ECO:0007669"/>
    <property type="project" value="TreeGrafter"/>
</dbReference>
<reference evidence="3 4" key="1">
    <citation type="submission" date="2018-10" db="EMBL/GenBank/DDBJ databases">
        <title>Genomic Encyclopedia of Archaeal and Bacterial Type Strains, Phase II (KMG-II): from individual species to whole genera.</title>
        <authorList>
            <person name="Goeker M."/>
        </authorList>
    </citation>
    <scope>NUCLEOTIDE SEQUENCE [LARGE SCALE GENOMIC DNA]</scope>
    <source>
        <strain evidence="3 4">DSM 29466</strain>
    </source>
</reference>
<evidence type="ECO:0000313" key="4">
    <source>
        <dbReference type="Proteomes" id="UP000269157"/>
    </source>
</evidence>
<name>A0A497VAF4_9RHOB</name>
<proteinExistence type="predicted"/>
<evidence type="ECO:0000256" key="2">
    <source>
        <dbReference type="ARBA" id="ARBA00022679"/>
    </source>
</evidence>
<dbReference type="OrthoDB" id="9771846at2"/>
<dbReference type="NCBIfam" id="TIGR00696">
    <property type="entry name" value="wecG_tagA_cpsF"/>
    <property type="match status" value="1"/>
</dbReference>
<dbReference type="Pfam" id="PF03808">
    <property type="entry name" value="Glyco_tran_WecG"/>
    <property type="match status" value="1"/>
</dbReference>
<keyword evidence="2" id="KW-0808">Transferase</keyword>
<sequence length="260" mass="27462">MIDWSGHRQSTPSIAVNVASAAVLLTELEDRVAAGQGFSVATLNLDHVVKMRALPDFHEAYANHSHITADGNPIVWLSRLSGHQIDLVPGSELIDPICDMAASLDAPVAFLGSTEASLAEAARVLKGRYPGLTVATCISPPMGFDATGPMADACIEQLAASGARICFLALGAPKQELFASYAAPKLPQIGFLSIGAGPDFVSGVQTRAPKIVRKLAAEWLWRLATNPARFAGRYGKCIALLPGLLRDALRARAVGNKRGQ</sequence>
<keyword evidence="1" id="KW-0328">Glycosyltransferase</keyword>
<keyword evidence="4" id="KW-1185">Reference proteome</keyword>
<dbReference type="PANTHER" id="PTHR34136:SF1">
    <property type="entry name" value="UDP-N-ACETYL-D-MANNOSAMINURONIC ACID TRANSFERASE"/>
    <property type="match status" value="1"/>
</dbReference>